<dbReference type="InterPro" id="IPR000315">
    <property type="entry name" value="Znf_B-box"/>
</dbReference>
<dbReference type="EMBL" id="SWLB01000019">
    <property type="protein sequence ID" value="KAF3326239.1"/>
    <property type="molecule type" value="Genomic_DNA"/>
</dbReference>
<evidence type="ECO:0000313" key="13">
    <source>
        <dbReference type="Proteomes" id="UP000623129"/>
    </source>
</evidence>
<dbReference type="Proteomes" id="UP000623129">
    <property type="component" value="Unassembled WGS sequence"/>
</dbReference>
<feature type="domain" description="B box-type" evidence="10">
    <location>
        <begin position="21"/>
        <end position="68"/>
    </location>
</feature>
<dbReference type="SMART" id="SM00336">
    <property type="entry name" value="BBOX"/>
    <property type="match status" value="1"/>
</dbReference>
<sequence>MVPEEEEEEPPGPGSLAPANPKTTSCDFCTDRLAVVYCRADTASLCLRCDREVHTANTVSSRHTRSILCNTCSAAPATVACSCRGFLCSNCDFDRHGGDYVGHGRRGVEGYAGCPSAADMAALVGVGIEDCDKGTSVGAEESRWEMDKVFRLQDLIVPTTSHGFHALQTAPFIKNRNPPVGRHNLEIFRQLRELINTDTFVGAFCEDIEPLPEMLSWDLNCSQLEGNFGPDTTRDSSNIIVPSCEDEKWFSTNSNATTDTDSMEISYEQYLVSTPEANLSNFVEMAEICPSTSQENSTQKTSSKVIHVLPVKNGPNFVCADRNSVISRYKEKRKARRYDKLVRYESRKVRADGRLRVKGRFAKADK</sequence>
<dbReference type="Pfam" id="PF06203">
    <property type="entry name" value="CCT"/>
    <property type="match status" value="1"/>
</dbReference>
<evidence type="ECO:0000256" key="1">
    <source>
        <dbReference type="ARBA" id="ARBA00004123"/>
    </source>
</evidence>
<evidence type="ECO:0000256" key="2">
    <source>
        <dbReference type="ARBA" id="ARBA00010024"/>
    </source>
</evidence>
<evidence type="ECO:0000259" key="10">
    <source>
        <dbReference type="PROSITE" id="PS50119"/>
    </source>
</evidence>
<feature type="domain" description="CCT" evidence="11">
    <location>
        <begin position="322"/>
        <end position="364"/>
    </location>
</feature>
<name>A0A833QWF3_9POAL</name>
<comment type="subcellular location">
    <subcellularLocation>
        <location evidence="1 9">Nucleus</location>
    </subcellularLocation>
</comment>
<dbReference type="PROSITE" id="PS51017">
    <property type="entry name" value="CCT"/>
    <property type="match status" value="1"/>
</dbReference>
<evidence type="ECO:0000256" key="9">
    <source>
        <dbReference type="PROSITE-ProRule" id="PRU00357"/>
    </source>
</evidence>
<evidence type="ECO:0000259" key="11">
    <source>
        <dbReference type="PROSITE" id="PS51017"/>
    </source>
</evidence>
<accession>A0A833QWF3</accession>
<keyword evidence="5 8" id="KW-0863">Zinc-finger</keyword>
<dbReference type="GO" id="GO:0008270">
    <property type="term" value="F:zinc ion binding"/>
    <property type="evidence" value="ECO:0007669"/>
    <property type="project" value="UniProtKB-KW"/>
</dbReference>
<comment type="caution">
    <text evidence="12">The sequence shown here is derived from an EMBL/GenBank/DDBJ whole genome shotgun (WGS) entry which is preliminary data.</text>
</comment>
<keyword evidence="7 9" id="KW-0539">Nucleus</keyword>
<evidence type="ECO:0000256" key="8">
    <source>
        <dbReference type="PROSITE-ProRule" id="PRU00024"/>
    </source>
</evidence>
<protein>
    <submittedName>
        <fullName evidence="12">Zinc finger protein CONSTANS-LIKE 13</fullName>
    </submittedName>
</protein>
<dbReference type="PANTHER" id="PTHR31717:SF45">
    <property type="entry name" value="ZINC FINGER PROTEIN CONSTANS-LIKE 14-RELATED"/>
    <property type="match status" value="1"/>
</dbReference>
<evidence type="ECO:0000313" key="12">
    <source>
        <dbReference type="EMBL" id="KAF3326239.1"/>
    </source>
</evidence>
<dbReference type="InterPro" id="IPR010402">
    <property type="entry name" value="CCT_domain"/>
</dbReference>
<dbReference type="PANTHER" id="PTHR31717">
    <property type="entry name" value="ZINC FINGER PROTEIN CONSTANS-LIKE 10"/>
    <property type="match status" value="1"/>
</dbReference>
<organism evidence="12 13">
    <name type="scientific">Carex littledalei</name>
    <dbReference type="NCBI Taxonomy" id="544730"/>
    <lineage>
        <taxon>Eukaryota</taxon>
        <taxon>Viridiplantae</taxon>
        <taxon>Streptophyta</taxon>
        <taxon>Embryophyta</taxon>
        <taxon>Tracheophyta</taxon>
        <taxon>Spermatophyta</taxon>
        <taxon>Magnoliopsida</taxon>
        <taxon>Liliopsida</taxon>
        <taxon>Poales</taxon>
        <taxon>Cyperaceae</taxon>
        <taxon>Cyperoideae</taxon>
        <taxon>Cariceae</taxon>
        <taxon>Carex</taxon>
        <taxon>Carex subgen. Euthyceras</taxon>
    </lineage>
</organism>
<keyword evidence="13" id="KW-1185">Reference proteome</keyword>
<dbReference type="PROSITE" id="PS50119">
    <property type="entry name" value="ZF_BBOX"/>
    <property type="match status" value="1"/>
</dbReference>
<dbReference type="OrthoDB" id="153872at2759"/>
<dbReference type="GO" id="GO:0005634">
    <property type="term" value="C:nucleus"/>
    <property type="evidence" value="ECO:0007669"/>
    <property type="project" value="UniProtKB-SubCell"/>
</dbReference>
<evidence type="ECO:0000256" key="4">
    <source>
        <dbReference type="ARBA" id="ARBA00022737"/>
    </source>
</evidence>
<gene>
    <name evidence="12" type="ORF">FCM35_KLT09319</name>
</gene>
<evidence type="ECO:0000256" key="7">
    <source>
        <dbReference type="ARBA" id="ARBA00023242"/>
    </source>
</evidence>
<evidence type="ECO:0000256" key="6">
    <source>
        <dbReference type="ARBA" id="ARBA00022833"/>
    </source>
</evidence>
<dbReference type="AlphaFoldDB" id="A0A833QWF3"/>
<reference evidence="12" key="1">
    <citation type="submission" date="2020-01" db="EMBL/GenBank/DDBJ databases">
        <title>Genome sequence of Kobresia littledalei, the first chromosome-level genome in the family Cyperaceae.</title>
        <authorList>
            <person name="Qu G."/>
        </authorList>
    </citation>
    <scope>NUCLEOTIDE SEQUENCE</scope>
    <source>
        <strain evidence="12">C.B.Clarke</strain>
        <tissue evidence="12">Leaf</tissue>
    </source>
</reference>
<proteinExistence type="inferred from homology"/>
<evidence type="ECO:0000256" key="3">
    <source>
        <dbReference type="ARBA" id="ARBA00022723"/>
    </source>
</evidence>
<keyword evidence="4" id="KW-0677">Repeat</keyword>
<dbReference type="CDD" id="cd19821">
    <property type="entry name" value="Bbox1_BBX-like"/>
    <property type="match status" value="1"/>
</dbReference>
<comment type="similarity">
    <text evidence="2">Belongs to the CONSTANS family.</text>
</comment>
<evidence type="ECO:0000256" key="5">
    <source>
        <dbReference type="ARBA" id="ARBA00022771"/>
    </source>
</evidence>
<keyword evidence="6" id="KW-0862">Zinc</keyword>
<dbReference type="GO" id="GO:0006355">
    <property type="term" value="P:regulation of DNA-templated transcription"/>
    <property type="evidence" value="ECO:0007669"/>
    <property type="project" value="UniProtKB-ARBA"/>
</dbReference>
<dbReference type="InterPro" id="IPR049808">
    <property type="entry name" value="CONSTANS-like_Bbox1"/>
</dbReference>
<keyword evidence="3" id="KW-0479">Metal-binding</keyword>